<comment type="caution">
    <text evidence="2">The sequence shown here is derived from an EMBL/GenBank/DDBJ whole genome shotgun (WGS) entry which is preliminary data.</text>
</comment>
<organism evidence="2 3">
    <name type="scientific">Lymnaea stagnalis</name>
    <name type="common">Great pond snail</name>
    <name type="synonym">Helix stagnalis</name>
    <dbReference type="NCBI Taxonomy" id="6523"/>
    <lineage>
        <taxon>Eukaryota</taxon>
        <taxon>Metazoa</taxon>
        <taxon>Spiralia</taxon>
        <taxon>Lophotrochozoa</taxon>
        <taxon>Mollusca</taxon>
        <taxon>Gastropoda</taxon>
        <taxon>Heterobranchia</taxon>
        <taxon>Euthyneura</taxon>
        <taxon>Panpulmonata</taxon>
        <taxon>Hygrophila</taxon>
        <taxon>Lymnaeoidea</taxon>
        <taxon>Lymnaeidae</taxon>
        <taxon>Lymnaea</taxon>
    </lineage>
</organism>
<feature type="non-terminal residue" evidence="2">
    <location>
        <position position="1"/>
    </location>
</feature>
<dbReference type="Proteomes" id="UP001497497">
    <property type="component" value="Unassembled WGS sequence"/>
</dbReference>
<dbReference type="AlphaFoldDB" id="A0AAV2HAN1"/>
<evidence type="ECO:0000313" key="2">
    <source>
        <dbReference type="EMBL" id="CAL1530748.1"/>
    </source>
</evidence>
<feature type="region of interest" description="Disordered" evidence="1">
    <location>
        <begin position="1"/>
        <end position="29"/>
    </location>
</feature>
<evidence type="ECO:0000313" key="3">
    <source>
        <dbReference type="Proteomes" id="UP001497497"/>
    </source>
</evidence>
<accession>A0AAV2HAN1</accession>
<sequence length="140" mass="15819">DKENLKNTILQKETSQTSLTRQSSNFSNSLKENVCLSSPKFKSYSPSTDRNSIPKFKPLPLTLANSFSPKYLLHESENEITYLPNYQPANKVKAPLTPRQFQQKHVSRGEHRSCKAPGTPVMPRTLLQMAQNNNALETSI</sequence>
<keyword evidence="3" id="KW-1185">Reference proteome</keyword>
<evidence type="ECO:0000256" key="1">
    <source>
        <dbReference type="SAM" id="MobiDB-lite"/>
    </source>
</evidence>
<gene>
    <name evidence="2" type="ORF">GSLYS_00004873001</name>
</gene>
<proteinExistence type="predicted"/>
<dbReference type="EMBL" id="CAXITT010000075">
    <property type="protein sequence ID" value="CAL1530748.1"/>
    <property type="molecule type" value="Genomic_DNA"/>
</dbReference>
<name>A0AAV2HAN1_LYMST</name>
<protein>
    <submittedName>
        <fullName evidence="2">Uncharacterized protein</fullName>
    </submittedName>
</protein>
<reference evidence="2 3" key="1">
    <citation type="submission" date="2024-04" db="EMBL/GenBank/DDBJ databases">
        <authorList>
            <consortium name="Genoscope - CEA"/>
            <person name="William W."/>
        </authorList>
    </citation>
    <scope>NUCLEOTIDE SEQUENCE [LARGE SCALE GENOMIC DNA]</scope>
</reference>